<dbReference type="FunCoup" id="K3WSE7">
    <property type="interactions" value="232"/>
</dbReference>
<evidence type="ECO:0000256" key="10">
    <source>
        <dbReference type="ARBA" id="ARBA00023274"/>
    </source>
</evidence>
<dbReference type="FunFam" id="2.30.30.30:FF:000042">
    <property type="entry name" value="50S ribosomal protein L24"/>
    <property type="match status" value="1"/>
</dbReference>
<evidence type="ECO:0000256" key="12">
    <source>
        <dbReference type="ARBA" id="ARBA00035361"/>
    </source>
</evidence>
<dbReference type="InterPro" id="IPR057264">
    <property type="entry name" value="Ribosomal_uL24_C"/>
</dbReference>
<dbReference type="CDD" id="cd06089">
    <property type="entry name" value="KOW_RPL26"/>
    <property type="match status" value="1"/>
</dbReference>
<protein>
    <recommendedName>
        <fullName evidence="11">Large ribosomal subunit protein uL24c</fullName>
    </recommendedName>
    <alternativeName>
        <fullName evidence="12">50S ribosomal protein L24, chloroplastic</fullName>
    </alternativeName>
</protein>
<evidence type="ECO:0000256" key="2">
    <source>
        <dbReference type="ARBA" id="ARBA00004229"/>
    </source>
</evidence>
<dbReference type="PANTHER" id="PTHR12903">
    <property type="entry name" value="MITOCHONDRIAL RIBOSOMAL PROTEIN L24"/>
    <property type="match status" value="1"/>
</dbReference>
<reference evidence="15" key="3">
    <citation type="submission" date="2015-02" db="UniProtKB">
        <authorList>
            <consortium name="EnsemblProtists"/>
        </authorList>
    </citation>
    <scope>IDENTIFICATION</scope>
    <source>
        <strain evidence="15">DAOM BR144</strain>
    </source>
</reference>
<evidence type="ECO:0000256" key="5">
    <source>
        <dbReference type="ARBA" id="ARBA00022528"/>
    </source>
</evidence>
<organism evidence="15 16">
    <name type="scientific">Globisporangium ultimum (strain ATCC 200006 / CBS 805.95 / DAOM BR144)</name>
    <name type="common">Pythium ultimum</name>
    <dbReference type="NCBI Taxonomy" id="431595"/>
    <lineage>
        <taxon>Eukaryota</taxon>
        <taxon>Sar</taxon>
        <taxon>Stramenopiles</taxon>
        <taxon>Oomycota</taxon>
        <taxon>Peronosporomycetes</taxon>
        <taxon>Pythiales</taxon>
        <taxon>Pythiaceae</taxon>
        <taxon>Globisporangium</taxon>
    </lineage>
</organism>
<name>K3WSE7_GLOUD</name>
<evidence type="ECO:0000256" key="13">
    <source>
        <dbReference type="RuleBase" id="RU003477"/>
    </source>
</evidence>
<keyword evidence="16" id="KW-1185">Reference proteome</keyword>
<dbReference type="GO" id="GO:0006412">
    <property type="term" value="P:translation"/>
    <property type="evidence" value="ECO:0007669"/>
    <property type="project" value="InterPro"/>
</dbReference>
<evidence type="ECO:0000313" key="16">
    <source>
        <dbReference type="Proteomes" id="UP000019132"/>
    </source>
</evidence>
<evidence type="ECO:0000313" key="15">
    <source>
        <dbReference type="EnsemblProtists" id="PYU1_T007891"/>
    </source>
</evidence>
<evidence type="ECO:0000256" key="11">
    <source>
        <dbReference type="ARBA" id="ARBA00035282"/>
    </source>
</evidence>
<evidence type="ECO:0000256" key="9">
    <source>
        <dbReference type="ARBA" id="ARBA00022980"/>
    </source>
</evidence>
<reference evidence="16" key="1">
    <citation type="journal article" date="2010" name="Genome Biol.">
        <title>Genome sequence of the necrotrophic plant pathogen Pythium ultimum reveals original pathogenicity mechanisms and effector repertoire.</title>
        <authorList>
            <person name="Levesque C.A."/>
            <person name="Brouwer H."/>
            <person name="Cano L."/>
            <person name="Hamilton J.P."/>
            <person name="Holt C."/>
            <person name="Huitema E."/>
            <person name="Raffaele S."/>
            <person name="Robideau G.P."/>
            <person name="Thines M."/>
            <person name="Win J."/>
            <person name="Zerillo M.M."/>
            <person name="Beakes G.W."/>
            <person name="Boore J.L."/>
            <person name="Busam D."/>
            <person name="Dumas B."/>
            <person name="Ferriera S."/>
            <person name="Fuerstenberg S.I."/>
            <person name="Gachon C.M."/>
            <person name="Gaulin E."/>
            <person name="Govers F."/>
            <person name="Grenville-Briggs L."/>
            <person name="Horner N."/>
            <person name="Hostetler J."/>
            <person name="Jiang R.H."/>
            <person name="Johnson J."/>
            <person name="Krajaejun T."/>
            <person name="Lin H."/>
            <person name="Meijer H.J."/>
            <person name="Moore B."/>
            <person name="Morris P."/>
            <person name="Phuntmart V."/>
            <person name="Puiu D."/>
            <person name="Shetty J."/>
            <person name="Stajich J.E."/>
            <person name="Tripathy S."/>
            <person name="Wawra S."/>
            <person name="van West P."/>
            <person name="Whitty B.R."/>
            <person name="Coutinho P.M."/>
            <person name="Henrissat B."/>
            <person name="Martin F."/>
            <person name="Thomas P.D."/>
            <person name="Tyler B.M."/>
            <person name="De Vries R.P."/>
            <person name="Kamoun S."/>
            <person name="Yandell M."/>
            <person name="Tisserat N."/>
            <person name="Buell C.R."/>
        </authorList>
    </citation>
    <scope>NUCLEOTIDE SEQUENCE</scope>
    <source>
        <strain evidence="16">DAOM:BR144</strain>
    </source>
</reference>
<dbReference type="InterPro" id="IPR005824">
    <property type="entry name" value="KOW"/>
</dbReference>
<dbReference type="InterPro" id="IPR014722">
    <property type="entry name" value="Rib_uL2_dom2"/>
</dbReference>
<dbReference type="Pfam" id="PF17136">
    <property type="entry name" value="ribosomal_L24"/>
    <property type="match status" value="1"/>
</dbReference>
<dbReference type="EMBL" id="GL376617">
    <property type="status" value="NOT_ANNOTATED_CDS"/>
    <property type="molecule type" value="Genomic_DNA"/>
</dbReference>
<dbReference type="PROSITE" id="PS01108">
    <property type="entry name" value="RIBOSOMAL_L24"/>
    <property type="match status" value="1"/>
</dbReference>
<proteinExistence type="inferred from homology"/>
<keyword evidence="6" id="KW-0934">Plastid</keyword>
<comment type="similarity">
    <text evidence="3 13">Belongs to the universal ribosomal protein uL24 family.</text>
</comment>
<keyword evidence="5" id="KW-0150">Chloroplast</keyword>
<dbReference type="HOGENOM" id="CLU_093315_0_2_1"/>
<dbReference type="eggNOG" id="KOG1708">
    <property type="taxonomic scope" value="Eukaryota"/>
</dbReference>
<evidence type="ECO:0000256" key="6">
    <source>
        <dbReference type="ARBA" id="ARBA00022640"/>
    </source>
</evidence>
<comment type="subunit">
    <text evidence="4">Part of the 50S ribosomal subunit.</text>
</comment>
<evidence type="ECO:0000259" key="14">
    <source>
        <dbReference type="SMART" id="SM00739"/>
    </source>
</evidence>
<dbReference type="GO" id="GO:0003735">
    <property type="term" value="F:structural constituent of ribosome"/>
    <property type="evidence" value="ECO:0007669"/>
    <property type="project" value="InterPro"/>
</dbReference>
<dbReference type="Pfam" id="PF00467">
    <property type="entry name" value="KOW"/>
    <property type="match status" value="1"/>
</dbReference>
<evidence type="ECO:0000256" key="1">
    <source>
        <dbReference type="ARBA" id="ARBA00004072"/>
    </source>
</evidence>
<dbReference type="InParanoid" id="K3WSE7"/>
<dbReference type="AlphaFoldDB" id="K3WSE7"/>
<keyword evidence="9 13" id="KW-0689">Ribosomal protein</keyword>
<dbReference type="GO" id="GO:0009507">
    <property type="term" value="C:chloroplast"/>
    <property type="evidence" value="ECO:0007669"/>
    <property type="project" value="UniProtKB-SubCell"/>
</dbReference>
<dbReference type="InterPro" id="IPR005825">
    <property type="entry name" value="Ribosomal_uL24_CS"/>
</dbReference>
<evidence type="ECO:0000256" key="7">
    <source>
        <dbReference type="ARBA" id="ARBA00022730"/>
    </source>
</evidence>
<dbReference type="STRING" id="431595.K3WSE7"/>
<dbReference type="InterPro" id="IPR041988">
    <property type="entry name" value="Ribosomal_uL24_KOW"/>
</dbReference>
<dbReference type="GO" id="GO:0005840">
    <property type="term" value="C:ribosome"/>
    <property type="evidence" value="ECO:0007669"/>
    <property type="project" value="UniProtKB-KW"/>
</dbReference>
<dbReference type="GO" id="GO:0019843">
    <property type="term" value="F:rRNA binding"/>
    <property type="evidence" value="ECO:0007669"/>
    <property type="project" value="UniProtKB-KW"/>
</dbReference>
<evidence type="ECO:0000256" key="4">
    <source>
        <dbReference type="ARBA" id="ARBA00011838"/>
    </source>
</evidence>
<evidence type="ECO:0000256" key="8">
    <source>
        <dbReference type="ARBA" id="ARBA00022884"/>
    </source>
</evidence>
<dbReference type="HAMAP" id="MF_01326_B">
    <property type="entry name" value="Ribosomal_uL24_B"/>
    <property type="match status" value="1"/>
</dbReference>
<dbReference type="GO" id="GO:1990904">
    <property type="term" value="C:ribonucleoprotein complex"/>
    <property type="evidence" value="ECO:0007669"/>
    <property type="project" value="UniProtKB-KW"/>
</dbReference>
<feature type="domain" description="KOW" evidence="14">
    <location>
        <begin position="27"/>
        <end position="54"/>
    </location>
</feature>
<keyword evidence="8" id="KW-0694">RNA-binding</keyword>
<keyword evidence="7" id="KW-0699">rRNA-binding</keyword>
<dbReference type="InterPro" id="IPR008991">
    <property type="entry name" value="Translation_prot_SH3-like_sf"/>
</dbReference>
<dbReference type="InterPro" id="IPR003256">
    <property type="entry name" value="Ribosomal_uL24"/>
</dbReference>
<dbReference type="Proteomes" id="UP000019132">
    <property type="component" value="Unassembled WGS sequence"/>
</dbReference>
<evidence type="ECO:0000256" key="3">
    <source>
        <dbReference type="ARBA" id="ARBA00010618"/>
    </source>
</evidence>
<comment type="subcellular location">
    <subcellularLocation>
        <location evidence="2">Plastid</location>
        <location evidence="2">Chloroplast</location>
    </subcellularLocation>
</comment>
<comment type="function">
    <text evidence="1">One of two assembly initiator proteins, it binds directly to the 5'-end of the 23S rRNA, where it nucleates assembly of the 50S subunit.</text>
</comment>
<dbReference type="EnsemblProtists" id="PYU1_T007891">
    <property type="protein sequence ID" value="PYU1_T007891"/>
    <property type="gene ID" value="PYU1_G007875"/>
</dbReference>
<accession>K3WSE7</accession>
<dbReference type="OMA" id="DFEWRFT"/>
<keyword evidence="10 13" id="KW-0687">Ribonucleoprotein</keyword>
<dbReference type="VEuPathDB" id="FungiDB:PYU1_G007875"/>
<sequence length="166" mass="18796">MATRIPLAFRRGPRRKSKAIDLVSNWHVFRGDLVEVINGPHKGKQGQVVSVIRDQNKLIVENINMHSRYVKSTPVAAGRSYLSPGPIHYSNVNLVDPSIGKPTRVAIRFTDEGEKVRVSKKTGTIIPKPEILKERHNPRRTETGVFDTAPEDVLERTVEDWEITRL</sequence>
<dbReference type="NCBIfam" id="TIGR01079">
    <property type="entry name" value="rplX_bact"/>
    <property type="match status" value="1"/>
</dbReference>
<dbReference type="Gene3D" id="2.30.30.30">
    <property type="match status" value="1"/>
</dbReference>
<dbReference type="SMART" id="SM00739">
    <property type="entry name" value="KOW"/>
    <property type="match status" value="1"/>
</dbReference>
<reference evidence="16" key="2">
    <citation type="submission" date="2010-04" db="EMBL/GenBank/DDBJ databases">
        <authorList>
            <person name="Buell R."/>
            <person name="Hamilton J."/>
            <person name="Hostetler J."/>
        </authorList>
    </citation>
    <scope>NUCLEOTIDE SEQUENCE [LARGE SCALE GENOMIC DNA]</scope>
    <source>
        <strain evidence="16">DAOM:BR144</strain>
    </source>
</reference>
<dbReference type="SUPFAM" id="SSF50104">
    <property type="entry name" value="Translation proteins SH3-like domain"/>
    <property type="match status" value="1"/>
</dbReference>